<evidence type="ECO:0000256" key="1">
    <source>
        <dbReference type="ARBA" id="ARBA00001947"/>
    </source>
</evidence>
<comment type="cofactor">
    <cofactor evidence="1">
        <name>Zn(2+)</name>
        <dbReference type="ChEBI" id="CHEBI:29105"/>
    </cofactor>
</comment>
<accession>A0AA44BE89</accession>
<evidence type="ECO:0000256" key="5">
    <source>
        <dbReference type="PIRNR" id="PIRNR001123"/>
    </source>
</evidence>
<comment type="cofactor">
    <cofactor evidence="6">
        <name>a divalent metal cation</name>
        <dbReference type="ChEBI" id="CHEBI:60240"/>
    </cofactor>
    <text evidence="6">Binds 2 divalent metal cations per subunit.</text>
</comment>
<dbReference type="Pfam" id="PF07687">
    <property type="entry name" value="M20_dimer"/>
    <property type="match status" value="1"/>
</dbReference>
<keyword evidence="9" id="KW-1185">Reference proteome</keyword>
<dbReference type="RefSeq" id="WP_160722365.1">
    <property type="nucleotide sequence ID" value="NZ_SUMG01000016.1"/>
</dbReference>
<evidence type="ECO:0000256" key="4">
    <source>
        <dbReference type="ARBA" id="ARBA00022833"/>
    </source>
</evidence>
<keyword evidence="3" id="KW-0378">Hydrolase</keyword>
<dbReference type="Proteomes" id="UP000449710">
    <property type="component" value="Unassembled WGS sequence"/>
</dbReference>
<dbReference type="PANTHER" id="PTHR42994:SF2">
    <property type="entry name" value="PEPTIDASE"/>
    <property type="match status" value="1"/>
</dbReference>
<sequence length="369" mass="39885">MINEKRLLEEFLELVQIDSHSSKEGKIAKVLVKKLEDLGLEVTQDDAGEKVGGETGNIIAHLKGDKPGDPILFSCHMDTVKPGEGIKPEIRDGVIYSDGTTILGSDDKAGIASVLEGIKQIKEQKKSHRDIQVVFSIWEEGGLFGSKNLDFSKVNAEYGFVLDSAGSSGEIVTQGPTQDSLKVTIHGRPAHAGLAPEEGISAIMVAAKAIENMKLLRVDEDTTANIGVVTGGEATNVVMPKLEIKAEARSSREDKVEAQTNHMIEVFEKTAEEMGATVDIEHERVYPPFNIPEDHEIVQKTKEAFKNIGIEGKTASTGGGSDTNIFNGNGVTSLNLGVGMKKPHTLEEHISIEDLNNTAKVTFQLMTIF</sequence>
<dbReference type="InterPro" id="IPR011650">
    <property type="entry name" value="Peptidase_M20_dimer"/>
</dbReference>
<protein>
    <submittedName>
        <fullName evidence="8">M20/M25/M40 family metallo-hydrolase</fullName>
    </submittedName>
</protein>
<organism evidence="8 9">
    <name type="scientific">Isachenkonia alkalipeptolytica</name>
    <dbReference type="NCBI Taxonomy" id="2565777"/>
    <lineage>
        <taxon>Bacteria</taxon>
        <taxon>Bacillati</taxon>
        <taxon>Bacillota</taxon>
        <taxon>Clostridia</taxon>
        <taxon>Eubacteriales</taxon>
        <taxon>Clostridiaceae</taxon>
        <taxon>Isachenkonia</taxon>
    </lineage>
</organism>
<dbReference type="InterPro" id="IPR036264">
    <property type="entry name" value="Bact_exopeptidase_dim_dom"/>
</dbReference>
<comment type="caution">
    <text evidence="8">The sequence shown here is derived from an EMBL/GenBank/DDBJ whole genome shotgun (WGS) entry which is preliminary data.</text>
</comment>
<dbReference type="SUPFAM" id="SSF55031">
    <property type="entry name" value="Bacterial exopeptidase dimerisation domain"/>
    <property type="match status" value="1"/>
</dbReference>
<dbReference type="SUPFAM" id="SSF53187">
    <property type="entry name" value="Zn-dependent exopeptidases"/>
    <property type="match status" value="1"/>
</dbReference>
<name>A0AA44BE89_9CLOT</name>
<comment type="similarity">
    <text evidence="5">Belongs to the peptidase M42 family.</text>
</comment>
<dbReference type="InterPro" id="IPR010162">
    <property type="entry name" value="PepT-like"/>
</dbReference>
<gene>
    <name evidence="8" type="ORF">ISALK_11270</name>
</gene>
<dbReference type="Pfam" id="PF01546">
    <property type="entry name" value="Peptidase_M20"/>
    <property type="match status" value="1"/>
</dbReference>
<keyword evidence="4" id="KW-0862">Zinc</keyword>
<evidence type="ECO:0000256" key="2">
    <source>
        <dbReference type="ARBA" id="ARBA00022723"/>
    </source>
</evidence>
<dbReference type="Gene3D" id="3.30.70.360">
    <property type="match status" value="1"/>
</dbReference>
<dbReference type="NCBIfam" id="TIGR01883">
    <property type="entry name" value="PepT-like"/>
    <property type="match status" value="1"/>
</dbReference>
<keyword evidence="2 6" id="KW-0479">Metal-binding</keyword>
<dbReference type="GO" id="GO:0004177">
    <property type="term" value="F:aminopeptidase activity"/>
    <property type="evidence" value="ECO:0007669"/>
    <property type="project" value="UniProtKB-UniRule"/>
</dbReference>
<reference evidence="8 9" key="1">
    <citation type="submission" date="2019-04" db="EMBL/GenBank/DDBJ databases">
        <title>Isachenkonia alkalipeptolytica gen. nov. sp. nov. a new anaerobic, alkiliphilic organothrophic bacterium capable to reduce synthesized ferrihydrite isolated from a soda lake.</title>
        <authorList>
            <person name="Toshchakov S.V."/>
            <person name="Zavarzina D.G."/>
            <person name="Zhilina T.N."/>
            <person name="Kostrikina N.A."/>
            <person name="Kublanov I.V."/>
        </authorList>
    </citation>
    <scope>NUCLEOTIDE SEQUENCE [LARGE SCALE GENOMIC DNA]</scope>
    <source>
        <strain evidence="8 9">Z-1701</strain>
    </source>
</reference>
<dbReference type="InterPro" id="IPR008007">
    <property type="entry name" value="Peptidase_M42"/>
</dbReference>
<proteinExistence type="inferred from homology"/>
<evidence type="ECO:0000256" key="6">
    <source>
        <dbReference type="PIRSR" id="PIRSR001123-2"/>
    </source>
</evidence>
<dbReference type="PIRSF" id="PIRSF001123">
    <property type="entry name" value="PepA_GA"/>
    <property type="match status" value="1"/>
</dbReference>
<dbReference type="InterPro" id="IPR002933">
    <property type="entry name" value="Peptidase_M20"/>
</dbReference>
<evidence type="ECO:0000313" key="8">
    <source>
        <dbReference type="EMBL" id="NBG89069.1"/>
    </source>
</evidence>
<evidence type="ECO:0000259" key="7">
    <source>
        <dbReference type="Pfam" id="PF07687"/>
    </source>
</evidence>
<dbReference type="GO" id="GO:0046872">
    <property type="term" value="F:metal ion binding"/>
    <property type="evidence" value="ECO:0007669"/>
    <property type="project" value="UniProtKB-UniRule"/>
</dbReference>
<feature type="domain" description="Peptidase M20 dimerisation" evidence="7">
    <location>
        <begin position="180"/>
        <end position="273"/>
    </location>
</feature>
<dbReference type="Gene3D" id="3.40.630.10">
    <property type="entry name" value="Zn peptidases"/>
    <property type="match status" value="1"/>
</dbReference>
<feature type="binding site" evidence="6">
    <location>
        <position position="76"/>
    </location>
    <ligand>
        <name>Zn(2+)</name>
        <dbReference type="ChEBI" id="CHEBI:29105"/>
        <label>1</label>
    </ligand>
</feature>
<evidence type="ECO:0000313" key="9">
    <source>
        <dbReference type="Proteomes" id="UP000449710"/>
    </source>
</evidence>
<dbReference type="EMBL" id="SUMG01000016">
    <property type="protein sequence ID" value="NBG89069.1"/>
    <property type="molecule type" value="Genomic_DNA"/>
</dbReference>
<evidence type="ECO:0000256" key="3">
    <source>
        <dbReference type="ARBA" id="ARBA00022801"/>
    </source>
</evidence>
<dbReference type="AlphaFoldDB" id="A0AA44BE89"/>
<dbReference type="PANTHER" id="PTHR42994">
    <property type="entry name" value="PEPTIDASE T"/>
    <property type="match status" value="1"/>
</dbReference>